<dbReference type="Proteomes" id="UP001190700">
    <property type="component" value="Unassembled WGS sequence"/>
</dbReference>
<feature type="signal peptide" evidence="2">
    <location>
        <begin position="1"/>
        <end position="28"/>
    </location>
</feature>
<dbReference type="Gene3D" id="2.60.120.230">
    <property type="match status" value="1"/>
</dbReference>
<evidence type="ECO:0000313" key="4">
    <source>
        <dbReference type="EMBL" id="KAK3237778.1"/>
    </source>
</evidence>
<dbReference type="InterPro" id="IPR008977">
    <property type="entry name" value="PHM/PNGase_F_dom_sf"/>
</dbReference>
<dbReference type="InterPro" id="IPR014784">
    <property type="entry name" value="Cu2_ascorb_mOase-like_C"/>
</dbReference>
<reference evidence="4 5" key="1">
    <citation type="journal article" date="2015" name="Genome Biol. Evol.">
        <title>Comparative Genomics of a Bacterivorous Green Alga Reveals Evolutionary Causalities and Consequences of Phago-Mixotrophic Mode of Nutrition.</title>
        <authorList>
            <person name="Burns J.A."/>
            <person name="Paasch A."/>
            <person name="Narechania A."/>
            <person name="Kim E."/>
        </authorList>
    </citation>
    <scope>NUCLEOTIDE SEQUENCE [LARGE SCALE GENOMIC DNA]</scope>
    <source>
        <strain evidence="4 5">PLY_AMNH</strain>
    </source>
</reference>
<accession>A0AAE0BJI4</accession>
<gene>
    <name evidence="4" type="ORF">CYMTET_52169</name>
</gene>
<feature type="chain" id="PRO_5042252096" description="Copper type II ascorbate-dependent monooxygenase C-terminal domain-containing protein" evidence="2">
    <location>
        <begin position="29"/>
        <end position="131"/>
    </location>
</feature>
<keyword evidence="2" id="KW-0732">Signal</keyword>
<comment type="caution">
    <text evidence="4">The sequence shown here is derived from an EMBL/GenBank/DDBJ whole genome shotgun (WGS) entry which is preliminary data.</text>
</comment>
<evidence type="ECO:0000256" key="1">
    <source>
        <dbReference type="ARBA" id="ARBA00023157"/>
    </source>
</evidence>
<protein>
    <recommendedName>
        <fullName evidence="3">Copper type II ascorbate-dependent monooxygenase C-terminal domain-containing protein</fullName>
    </recommendedName>
</protein>
<dbReference type="InterPro" id="IPR024548">
    <property type="entry name" value="Cu2_monoox_C"/>
</dbReference>
<sequence>MRQRLMLQGGLAFVVLSHLACFPELTQAKDVPKENIFSFANHFSIPPNQASYAVENACCYTGREPLRVLAVRVGTRDLGRLVSLDHVSGDGSLVTILERDPRNASSQHFQPLSSDENLVILPGTRLQVTCR</sequence>
<name>A0AAE0BJI4_9CHLO</name>
<dbReference type="Pfam" id="PF03712">
    <property type="entry name" value="Cu2_monoox_C"/>
    <property type="match status" value="1"/>
</dbReference>
<keyword evidence="1" id="KW-1015">Disulfide bond</keyword>
<dbReference type="EMBL" id="LGRX02034450">
    <property type="protein sequence ID" value="KAK3237778.1"/>
    <property type="molecule type" value="Genomic_DNA"/>
</dbReference>
<keyword evidence="5" id="KW-1185">Reference proteome</keyword>
<evidence type="ECO:0000313" key="5">
    <source>
        <dbReference type="Proteomes" id="UP001190700"/>
    </source>
</evidence>
<feature type="domain" description="Copper type II ascorbate-dependent monooxygenase C-terminal" evidence="3">
    <location>
        <begin position="40"/>
        <end position="130"/>
    </location>
</feature>
<dbReference type="GO" id="GO:0016715">
    <property type="term" value="F:oxidoreductase activity, acting on paired donors, with incorporation or reduction of molecular oxygen, reduced ascorbate as one donor, and incorporation of one atom of oxygen"/>
    <property type="evidence" value="ECO:0007669"/>
    <property type="project" value="InterPro"/>
</dbReference>
<proteinExistence type="predicted"/>
<organism evidence="4 5">
    <name type="scientific">Cymbomonas tetramitiformis</name>
    <dbReference type="NCBI Taxonomy" id="36881"/>
    <lineage>
        <taxon>Eukaryota</taxon>
        <taxon>Viridiplantae</taxon>
        <taxon>Chlorophyta</taxon>
        <taxon>Pyramimonadophyceae</taxon>
        <taxon>Pyramimonadales</taxon>
        <taxon>Pyramimonadaceae</taxon>
        <taxon>Cymbomonas</taxon>
    </lineage>
</organism>
<dbReference type="AlphaFoldDB" id="A0AAE0BJI4"/>
<dbReference type="SUPFAM" id="SSF49742">
    <property type="entry name" value="PHM/PNGase F"/>
    <property type="match status" value="1"/>
</dbReference>
<evidence type="ECO:0000256" key="2">
    <source>
        <dbReference type="SAM" id="SignalP"/>
    </source>
</evidence>
<evidence type="ECO:0000259" key="3">
    <source>
        <dbReference type="Pfam" id="PF03712"/>
    </source>
</evidence>